<evidence type="ECO:0000313" key="3">
    <source>
        <dbReference type="Proteomes" id="UP000593576"/>
    </source>
</evidence>
<dbReference type="AlphaFoldDB" id="A0A7J9LHR3"/>
<feature type="domain" description="Aminotransferase-like plant mobile" evidence="1">
    <location>
        <begin position="30"/>
        <end position="64"/>
    </location>
</feature>
<accession>A0A7J9LHR3</accession>
<dbReference type="InterPro" id="IPR044824">
    <property type="entry name" value="MAIN-like"/>
</dbReference>
<dbReference type="EMBL" id="JABFAF010000006">
    <property type="protein sequence ID" value="MBA0858238.1"/>
    <property type="molecule type" value="Genomic_DNA"/>
</dbReference>
<keyword evidence="3" id="KW-1185">Reference proteome</keyword>
<comment type="caution">
    <text evidence="2">The sequence shown here is derived from an EMBL/GenBank/DDBJ whole genome shotgun (WGS) entry which is preliminary data.</text>
</comment>
<dbReference type="GO" id="GO:0010073">
    <property type="term" value="P:meristem maintenance"/>
    <property type="evidence" value="ECO:0007669"/>
    <property type="project" value="InterPro"/>
</dbReference>
<dbReference type="Proteomes" id="UP000593576">
    <property type="component" value="Unassembled WGS sequence"/>
</dbReference>
<evidence type="ECO:0000259" key="1">
    <source>
        <dbReference type="Pfam" id="PF10536"/>
    </source>
</evidence>
<dbReference type="PANTHER" id="PTHR46033:SF8">
    <property type="entry name" value="PROTEIN MAINTENANCE OF MERISTEMS-LIKE"/>
    <property type="match status" value="1"/>
</dbReference>
<sequence length="65" mass="7727">MSSLLSPLIENYLREADFWHVASIGRGRKLDLKLINAFMERWRLEMHTFHFLCGECTITLQDMQL</sequence>
<protein>
    <recommendedName>
        <fullName evidence="1">Aminotransferase-like plant mobile domain-containing protein</fullName>
    </recommendedName>
</protein>
<organism evidence="2 3">
    <name type="scientific">Gossypium schwendimanii</name>
    <name type="common">Cotton</name>
    <dbReference type="NCBI Taxonomy" id="34291"/>
    <lineage>
        <taxon>Eukaryota</taxon>
        <taxon>Viridiplantae</taxon>
        <taxon>Streptophyta</taxon>
        <taxon>Embryophyta</taxon>
        <taxon>Tracheophyta</taxon>
        <taxon>Spermatophyta</taxon>
        <taxon>Magnoliopsida</taxon>
        <taxon>eudicotyledons</taxon>
        <taxon>Gunneridae</taxon>
        <taxon>Pentapetalae</taxon>
        <taxon>rosids</taxon>
        <taxon>malvids</taxon>
        <taxon>Malvales</taxon>
        <taxon>Malvaceae</taxon>
        <taxon>Malvoideae</taxon>
        <taxon>Gossypium</taxon>
    </lineage>
</organism>
<evidence type="ECO:0000313" key="2">
    <source>
        <dbReference type="EMBL" id="MBA0858238.1"/>
    </source>
</evidence>
<dbReference type="InterPro" id="IPR019557">
    <property type="entry name" value="AminoTfrase-like_pln_mobile"/>
</dbReference>
<dbReference type="OrthoDB" id="10504382at2759"/>
<gene>
    <name evidence="2" type="ORF">Goshw_023288</name>
</gene>
<reference evidence="2 3" key="1">
    <citation type="journal article" date="2019" name="Genome Biol. Evol.">
        <title>Insights into the evolution of the New World diploid cottons (Gossypium, subgenus Houzingenia) based on genome sequencing.</title>
        <authorList>
            <person name="Grover C.E."/>
            <person name="Arick M.A. 2nd"/>
            <person name="Thrash A."/>
            <person name="Conover J.L."/>
            <person name="Sanders W.S."/>
            <person name="Peterson D.G."/>
            <person name="Frelichowski J.E."/>
            <person name="Scheffler J.A."/>
            <person name="Scheffler B.E."/>
            <person name="Wendel J.F."/>
        </authorList>
    </citation>
    <scope>NUCLEOTIDE SEQUENCE [LARGE SCALE GENOMIC DNA]</scope>
    <source>
        <strain evidence="2">1</strain>
        <tissue evidence="2">Leaf</tissue>
    </source>
</reference>
<dbReference type="Pfam" id="PF10536">
    <property type="entry name" value="PMD"/>
    <property type="match status" value="1"/>
</dbReference>
<name>A0A7J9LHR3_GOSSC</name>
<dbReference type="PANTHER" id="PTHR46033">
    <property type="entry name" value="PROTEIN MAIN-LIKE 2"/>
    <property type="match status" value="1"/>
</dbReference>
<proteinExistence type="predicted"/>